<keyword evidence="3" id="KW-0902">Two-component regulatory system</keyword>
<dbReference type="Gene3D" id="1.10.10.10">
    <property type="entry name" value="Winged helix-like DNA-binding domain superfamily/Winged helix DNA-binding domain"/>
    <property type="match status" value="1"/>
</dbReference>
<evidence type="ECO:0000313" key="11">
    <source>
        <dbReference type="EMBL" id="TKC15010.1"/>
    </source>
</evidence>
<dbReference type="InterPro" id="IPR036388">
    <property type="entry name" value="WH-like_DNA-bd_sf"/>
</dbReference>
<dbReference type="Proteomes" id="UP000307756">
    <property type="component" value="Unassembled WGS sequence"/>
</dbReference>
<dbReference type="OrthoDB" id="9790442at2"/>
<dbReference type="PANTHER" id="PTHR48111:SF40">
    <property type="entry name" value="PHOSPHATE REGULON TRANSCRIPTIONAL REGULATORY PROTEIN PHOB"/>
    <property type="match status" value="1"/>
</dbReference>
<comment type="subcellular location">
    <subcellularLocation>
        <location evidence="1">Cytoplasm</location>
    </subcellularLocation>
</comment>
<evidence type="ECO:0000256" key="1">
    <source>
        <dbReference type="ARBA" id="ARBA00004496"/>
    </source>
</evidence>
<evidence type="ECO:0000313" key="12">
    <source>
        <dbReference type="Proteomes" id="UP000307756"/>
    </source>
</evidence>
<dbReference type="InterPro" id="IPR011006">
    <property type="entry name" value="CheY-like_superfamily"/>
</dbReference>
<dbReference type="Pfam" id="PF00486">
    <property type="entry name" value="Trans_reg_C"/>
    <property type="match status" value="1"/>
</dbReference>
<name>A0A4V5P2U9_9BACI</name>
<comment type="caution">
    <text evidence="11">The sequence shown here is derived from an EMBL/GenBank/DDBJ whole genome shotgun (WGS) entry which is preliminary data.</text>
</comment>
<dbReference type="AlphaFoldDB" id="A0A4V5P2U9"/>
<dbReference type="CDD" id="cd17574">
    <property type="entry name" value="REC_OmpR"/>
    <property type="match status" value="1"/>
</dbReference>
<dbReference type="PANTHER" id="PTHR48111">
    <property type="entry name" value="REGULATOR OF RPOS"/>
    <property type="match status" value="1"/>
</dbReference>
<dbReference type="InterPro" id="IPR001867">
    <property type="entry name" value="OmpR/PhoB-type_DNA-bd"/>
</dbReference>
<gene>
    <name evidence="11" type="ORF">FA727_19115</name>
</gene>
<dbReference type="RefSeq" id="WP_136833146.1">
    <property type="nucleotide sequence ID" value="NZ_SWBM01000006.1"/>
</dbReference>
<evidence type="ECO:0000256" key="8">
    <source>
        <dbReference type="PROSITE-ProRule" id="PRU01091"/>
    </source>
</evidence>
<dbReference type="SUPFAM" id="SSF46894">
    <property type="entry name" value="C-terminal effector domain of the bipartite response regulators"/>
    <property type="match status" value="1"/>
</dbReference>
<dbReference type="GO" id="GO:0000976">
    <property type="term" value="F:transcription cis-regulatory region binding"/>
    <property type="evidence" value="ECO:0007669"/>
    <property type="project" value="TreeGrafter"/>
</dbReference>
<keyword evidence="2 7" id="KW-0597">Phosphoprotein</keyword>
<evidence type="ECO:0000256" key="7">
    <source>
        <dbReference type="PROSITE-ProRule" id="PRU00169"/>
    </source>
</evidence>
<dbReference type="CDD" id="cd00383">
    <property type="entry name" value="trans_reg_C"/>
    <property type="match status" value="1"/>
</dbReference>
<evidence type="ECO:0000256" key="3">
    <source>
        <dbReference type="ARBA" id="ARBA00023012"/>
    </source>
</evidence>
<dbReference type="InterPro" id="IPR039420">
    <property type="entry name" value="WalR-like"/>
</dbReference>
<evidence type="ECO:0000256" key="2">
    <source>
        <dbReference type="ARBA" id="ARBA00022553"/>
    </source>
</evidence>
<keyword evidence="6" id="KW-0804">Transcription</keyword>
<protein>
    <submittedName>
        <fullName evidence="11">Response regulator transcription factor</fullName>
    </submittedName>
</protein>
<dbReference type="GO" id="GO:0032993">
    <property type="term" value="C:protein-DNA complex"/>
    <property type="evidence" value="ECO:0007669"/>
    <property type="project" value="TreeGrafter"/>
</dbReference>
<dbReference type="FunFam" id="3.40.50.2300:FF:000001">
    <property type="entry name" value="DNA-binding response regulator PhoB"/>
    <property type="match status" value="1"/>
</dbReference>
<evidence type="ECO:0000259" key="9">
    <source>
        <dbReference type="PROSITE" id="PS50110"/>
    </source>
</evidence>
<dbReference type="SUPFAM" id="SSF52172">
    <property type="entry name" value="CheY-like"/>
    <property type="match status" value="1"/>
</dbReference>
<dbReference type="Pfam" id="PF00072">
    <property type="entry name" value="Response_reg"/>
    <property type="match status" value="1"/>
</dbReference>
<organism evidence="11 12">
    <name type="scientific">Robertmurraya kyonggiensis</name>
    <dbReference type="NCBI Taxonomy" id="1037680"/>
    <lineage>
        <taxon>Bacteria</taxon>
        <taxon>Bacillati</taxon>
        <taxon>Bacillota</taxon>
        <taxon>Bacilli</taxon>
        <taxon>Bacillales</taxon>
        <taxon>Bacillaceae</taxon>
        <taxon>Robertmurraya</taxon>
    </lineage>
</organism>
<evidence type="ECO:0000256" key="6">
    <source>
        <dbReference type="ARBA" id="ARBA00023163"/>
    </source>
</evidence>
<feature type="modified residue" description="4-aspartylphosphate" evidence="7">
    <location>
        <position position="51"/>
    </location>
</feature>
<dbReference type="GO" id="GO:0005829">
    <property type="term" value="C:cytosol"/>
    <property type="evidence" value="ECO:0007669"/>
    <property type="project" value="TreeGrafter"/>
</dbReference>
<dbReference type="GO" id="GO:0006355">
    <property type="term" value="P:regulation of DNA-templated transcription"/>
    <property type="evidence" value="ECO:0007669"/>
    <property type="project" value="InterPro"/>
</dbReference>
<accession>A0A4V5P2U9</accession>
<evidence type="ECO:0000256" key="4">
    <source>
        <dbReference type="ARBA" id="ARBA00023015"/>
    </source>
</evidence>
<sequence>MKKILVVEDERYMMNLLKIHLGNDYDIVEAKDGQTAIDLILEESFDVIILDVMLPYVSGWEVCKKIREEDEEVPILMLTARSELSDKVMGLEIGADDYLVKPFEFEELKARIRALLRRYEHSRHESSEENKCVYYNDLFRMDIDSRQLFVNQQYIELTAKEFDLLSLLASNPNRVFTREILLDKIWQYNEIRDLRNVDSHIKNIRIKLKKVLEDINFIQTVWGVGYKFNLLEDMK</sequence>
<reference evidence="11 12" key="1">
    <citation type="journal article" date="2011" name="J. Microbiol.">
        <title>Bacillus kyonggiensis sp. nov., isolated from soil of a lettuce field.</title>
        <authorList>
            <person name="Dong K."/>
            <person name="Lee S."/>
        </authorList>
    </citation>
    <scope>NUCLEOTIDE SEQUENCE [LARGE SCALE GENOMIC DNA]</scope>
    <source>
        <strain evidence="11 12">NB22</strain>
    </source>
</reference>
<proteinExistence type="predicted"/>
<keyword evidence="5 8" id="KW-0238">DNA-binding</keyword>
<dbReference type="InterPro" id="IPR016032">
    <property type="entry name" value="Sig_transdc_resp-reg_C-effctor"/>
</dbReference>
<evidence type="ECO:0000259" key="10">
    <source>
        <dbReference type="PROSITE" id="PS51755"/>
    </source>
</evidence>
<dbReference type="Gene3D" id="6.10.250.690">
    <property type="match status" value="1"/>
</dbReference>
<keyword evidence="12" id="KW-1185">Reference proteome</keyword>
<dbReference type="InterPro" id="IPR001789">
    <property type="entry name" value="Sig_transdc_resp-reg_receiver"/>
</dbReference>
<dbReference type="EMBL" id="SWBM01000006">
    <property type="protein sequence ID" value="TKC15010.1"/>
    <property type="molecule type" value="Genomic_DNA"/>
</dbReference>
<feature type="domain" description="OmpR/PhoB-type" evidence="10">
    <location>
        <begin position="130"/>
        <end position="230"/>
    </location>
</feature>
<feature type="domain" description="Response regulatory" evidence="9">
    <location>
        <begin position="3"/>
        <end position="116"/>
    </location>
</feature>
<evidence type="ECO:0000256" key="5">
    <source>
        <dbReference type="ARBA" id="ARBA00023125"/>
    </source>
</evidence>
<feature type="DNA-binding region" description="OmpR/PhoB-type" evidence="8">
    <location>
        <begin position="130"/>
        <end position="230"/>
    </location>
</feature>
<dbReference type="PROSITE" id="PS51755">
    <property type="entry name" value="OMPR_PHOB"/>
    <property type="match status" value="1"/>
</dbReference>
<dbReference type="PROSITE" id="PS50110">
    <property type="entry name" value="RESPONSE_REGULATORY"/>
    <property type="match status" value="1"/>
</dbReference>
<dbReference type="SMART" id="SM00448">
    <property type="entry name" value="REC"/>
    <property type="match status" value="1"/>
</dbReference>
<dbReference type="SMART" id="SM00862">
    <property type="entry name" value="Trans_reg_C"/>
    <property type="match status" value="1"/>
</dbReference>
<dbReference type="Gene3D" id="3.40.50.2300">
    <property type="match status" value="1"/>
</dbReference>
<dbReference type="FunFam" id="1.10.10.10:FF:000018">
    <property type="entry name" value="DNA-binding response regulator ResD"/>
    <property type="match status" value="1"/>
</dbReference>
<dbReference type="GO" id="GO:0000156">
    <property type="term" value="F:phosphorelay response regulator activity"/>
    <property type="evidence" value="ECO:0007669"/>
    <property type="project" value="TreeGrafter"/>
</dbReference>
<keyword evidence="4" id="KW-0805">Transcription regulation</keyword>